<dbReference type="Gene3D" id="2.60.120.1440">
    <property type="match status" value="1"/>
</dbReference>
<evidence type="ECO:0000313" key="3">
    <source>
        <dbReference type="EMBL" id="QDH80973.1"/>
    </source>
</evidence>
<dbReference type="OrthoDB" id="1452822at2"/>
<feature type="domain" description="Protein FecR C-terminal" evidence="2">
    <location>
        <begin position="251"/>
        <end position="318"/>
    </location>
</feature>
<dbReference type="Pfam" id="PF04773">
    <property type="entry name" value="FecR"/>
    <property type="match status" value="1"/>
</dbReference>
<name>A0A514CMB8_9BACT</name>
<dbReference type="InterPro" id="IPR006860">
    <property type="entry name" value="FecR"/>
</dbReference>
<dbReference type="PANTHER" id="PTHR30273:SF2">
    <property type="entry name" value="PROTEIN FECR"/>
    <property type="match status" value="1"/>
</dbReference>
<dbReference type="Proteomes" id="UP000316614">
    <property type="component" value="Chromosome"/>
</dbReference>
<dbReference type="InterPro" id="IPR012373">
    <property type="entry name" value="Ferrdict_sens_TM"/>
</dbReference>
<accession>A0A514CMB8</accession>
<dbReference type="PIRSF" id="PIRSF018266">
    <property type="entry name" value="FecR"/>
    <property type="match status" value="1"/>
</dbReference>
<dbReference type="AlphaFoldDB" id="A0A514CMB8"/>
<evidence type="ECO:0000259" key="2">
    <source>
        <dbReference type="Pfam" id="PF16344"/>
    </source>
</evidence>
<sequence length="326" mass="37265">MTVHQYWKKLIDKLFSKTIEADELQELNQWYDEKQKDAPSLTEAELVERKQKAWKYIQTNTSIKKTDHSPNRRWITWSGSIKIAASLFVATIIGLQYWAQDEEIIPPAKTITVTNKRGQVSSFILPDSSKVWLSTGSTFSYPERFDSIRNVELIGEAYFEVKRNPAKPFVVQSAGLRTTVLGTSFNISAYPEESPSVSVLTGKVQVAENHTNGRKINLIKNQQTHWEIEKGFTPALPFIPEAVLKWQKGILIFENASLEEVVNEFSKWFNTDIKLHGAMDSSCKFTGEFKNTSLKNALEIIQYALKINYTLNENEVIITAHNCIRQ</sequence>
<dbReference type="EMBL" id="CP041253">
    <property type="protein sequence ID" value="QDH80973.1"/>
    <property type="molecule type" value="Genomic_DNA"/>
</dbReference>
<evidence type="ECO:0000259" key="1">
    <source>
        <dbReference type="Pfam" id="PF04773"/>
    </source>
</evidence>
<feature type="domain" description="FecR protein" evidence="1">
    <location>
        <begin position="117"/>
        <end position="205"/>
    </location>
</feature>
<keyword evidence="4" id="KW-1185">Reference proteome</keyword>
<protein>
    <submittedName>
        <fullName evidence="3">DUF4974 domain-containing protein</fullName>
    </submittedName>
</protein>
<dbReference type="PANTHER" id="PTHR30273">
    <property type="entry name" value="PERIPLASMIC SIGNAL SENSOR AND SIGMA FACTOR ACTIVATOR FECR-RELATED"/>
    <property type="match status" value="1"/>
</dbReference>
<reference evidence="3 4" key="1">
    <citation type="submission" date="2019-06" db="EMBL/GenBank/DDBJ databases">
        <title>Echinicola alkalisoli sp. nov. isolated from saline soil.</title>
        <authorList>
            <person name="Sun J.-Q."/>
            <person name="Xu L."/>
        </authorList>
    </citation>
    <scope>NUCLEOTIDE SEQUENCE [LARGE SCALE GENOMIC DNA]</scope>
    <source>
        <strain evidence="3 4">LN3S3</strain>
    </source>
</reference>
<dbReference type="Gene3D" id="3.55.50.30">
    <property type="match status" value="1"/>
</dbReference>
<dbReference type="KEGG" id="echi:FKX85_18750"/>
<dbReference type="RefSeq" id="WP_141616189.1">
    <property type="nucleotide sequence ID" value="NZ_CP041253.1"/>
</dbReference>
<gene>
    <name evidence="3" type="ORF">FKX85_18750</name>
</gene>
<dbReference type="Pfam" id="PF16344">
    <property type="entry name" value="FecR_C"/>
    <property type="match status" value="1"/>
</dbReference>
<proteinExistence type="predicted"/>
<dbReference type="InterPro" id="IPR032508">
    <property type="entry name" value="FecR_C"/>
</dbReference>
<evidence type="ECO:0000313" key="4">
    <source>
        <dbReference type="Proteomes" id="UP000316614"/>
    </source>
</evidence>
<organism evidence="3 4">
    <name type="scientific">Echinicola soli</name>
    <dbReference type="NCBI Taxonomy" id="2591634"/>
    <lineage>
        <taxon>Bacteria</taxon>
        <taxon>Pseudomonadati</taxon>
        <taxon>Bacteroidota</taxon>
        <taxon>Cytophagia</taxon>
        <taxon>Cytophagales</taxon>
        <taxon>Cyclobacteriaceae</taxon>
        <taxon>Echinicola</taxon>
    </lineage>
</organism>
<dbReference type="GO" id="GO:0016989">
    <property type="term" value="F:sigma factor antagonist activity"/>
    <property type="evidence" value="ECO:0007669"/>
    <property type="project" value="TreeGrafter"/>
</dbReference>